<feature type="compositionally biased region" description="Low complexity" evidence="1">
    <location>
        <begin position="116"/>
        <end position="143"/>
    </location>
</feature>
<sequence length="403" mass="42835">GGGGGGGGGGGNSATTTTTGKAGAGTSTSTSVVGELEEAAEAKDFFFVHQCALLKISKRIQALLYYTHHHDEDVIRTHQQVTAIEVELQGWYKTVSSYLRFNPCIIHWLVPPQTTGSAGGAADTTQNPALSSPLSASPSSILSHNNTADDAEPSSTSTLPSAPSSKTDILREQSSILLMLQYKTQWILLHKVFLPRSDSPLSPPTAPLSQSLLSSGLLPPSANSPAPIPTSPSAPQSPSVVSHYICTRSADTIVELADRITRNHGWCVFQQFINCLYQASTIQCRNALSQHPELRRRSRRNIKRVIRILETGPAQYGGVPGDLITCLTEFLNEHGEAGDNDDSPMPEETDEEKERMRTVCEAKMFDVDAAAAASAAAAAATAAAAAVVSKDRCCGFESVAMQS</sequence>
<keyword evidence="3" id="KW-1185">Reference proteome</keyword>
<organism evidence="2 3">
    <name type="scientific">Jimgerdemannia flammicorona</name>
    <dbReference type="NCBI Taxonomy" id="994334"/>
    <lineage>
        <taxon>Eukaryota</taxon>
        <taxon>Fungi</taxon>
        <taxon>Fungi incertae sedis</taxon>
        <taxon>Mucoromycota</taxon>
        <taxon>Mucoromycotina</taxon>
        <taxon>Endogonomycetes</taxon>
        <taxon>Endogonales</taxon>
        <taxon>Endogonaceae</taxon>
        <taxon>Jimgerdemannia</taxon>
    </lineage>
</organism>
<evidence type="ECO:0000313" key="2">
    <source>
        <dbReference type="EMBL" id="RUS15117.1"/>
    </source>
</evidence>
<gene>
    <name evidence="2" type="ORF">BC938DRAFT_477080</name>
</gene>
<feature type="region of interest" description="Disordered" evidence="1">
    <location>
        <begin position="204"/>
        <end position="237"/>
    </location>
</feature>
<feature type="compositionally biased region" description="Low complexity" evidence="1">
    <location>
        <begin position="153"/>
        <end position="166"/>
    </location>
</feature>
<evidence type="ECO:0000313" key="3">
    <source>
        <dbReference type="Proteomes" id="UP000274822"/>
    </source>
</evidence>
<accession>A0A433PC70</accession>
<dbReference type="EMBL" id="RBNJ01026058">
    <property type="protein sequence ID" value="RUS15117.1"/>
    <property type="molecule type" value="Genomic_DNA"/>
</dbReference>
<name>A0A433PC70_9FUNG</name>
<feature type="non-terminal residue" evidence="2">
    <location>
        <position position="1"/>
    </location>
</feature>
<proteinExistence type="predicted"/>
<dbReference type="Proteomes" id="UP000274822">
    <property type="component" value="Unassembled WGS sequence"/>
</dbReference>
<comment type="caution">
    <text evidence="2">The sequence shown here is derived from an EMBL/GenBank/DDBJ whole genome shotgun (WGS) entry which is preliminary data.</text>
</comment>
<dbReference type="AlphaFoldDB" id="A0A433PC70"/>
<reference evidence="2 3" key="1">
    <citation type="journal article" date="2018" name="New Phytol.">
        <title>Phylogenomics of Endogonaceae and evolution of mycorrhizas within Mucoromycota.</title>
        <authorList>
            <person name="Chang Y."/>
            <person name="Desiro A."/>
            <person name="Na H."/>
            <person name="Sandor L."/>
            <person name="Lipzen A."/>
            <person name="Clum A."/>
            <person name="Barry K."/>
            <person name="Grigoriev I.V."/>
            <person name="Martin F.M."/>
            <person name="Stajich J.E."/>
            <person name="Smith M.E."/>
            <person name="Bonito G."/>
            <person name="Spatafora J.W."/>
        </authorList>
    </citation>
    <scope>NUCLEOTIDE SEQUENCE [LARGE SCALE GENOMIC DNA]</scope>
    <source>
        <strain evidence="2 3">AD002</strain>
    </source>
</reference>
<feature type="region of interest" description="Disordered" evidence="1">
    <location>
        <begin position="1"/>
        <end position="28"/>
    </location>
</feature>
<evidence type="ECO:0000256" key="1">
    <source>
        <dbReference type="SAM" id="MobiDB-lite"/>
    </source>
</evidence>
<feature type="compositionally biased region" description="Low complexity" evidence="1">
    <location>
        <begin position="13"/>
        <end position="28"/>
    </location>
</feature>
<feature type="compositionally biased region" description="Gly residues" evidence="1">
    <location>
        <begin position="1"/>
        <end position="12"/>
    </location>
</feature>
<protein>
    <submittedName>
        <fullName evidence="2">Uncharacterized protein</fullName>
    </submittedName>
</protein>
<feature type="compositionally biased region" description="Low complexity" evidence="1">
    <location>
        <begin position="207"/>
        <end position="225"/>
    </location>
</feature>
<feature type="region of interest" description="Disordered" evidence="1">
    <location>
        <begin position="116"/>
        <end position="166"/>
    </location>
</feature>